<organism evidence="2">
    <name type="scientific">Acididesulfobacillus acetoxydans</name>
    <dbReference type="NCBI Taxonomy" id="1561005"/>
    <lineage>
        <taxon>Bacteria</taxon>
        <taxon>Bacillati</taxon>
        <taxon>Bacillota</taxon>
        <taxon>Clostridia</taxon>
        <taxon>Eubacteriales</taxon>
        <taxon>Peptococcaceae</taxon>
        <taxon>Acididesulfobacillus</taxon>
    </lineage>
</organism>
<proteinExistence type="predicted"/>
<dbReference type="Proteomes" id="UP000836597">
    <property type="component" value="Chromosome"/>
</dbReference>
<accession>A0A8S0VWU2</accession>
<reference evidence="3" key="1">
    <citation type="submission" date="2014-11" db="EMBL/GenBank/DDBJ databases">
        <authorList>
            <person name="Hornung B.V."/>
        </authorList>
    </citation>
    <scope>NUCLEOTIDE SEQUENCE</scope>
    <source>
        <strain evidence="3">INE</strain>
    </source>
</reference>
<dbReference type="EMBL" id="LR746496">
    <property type="protein sequence ID" value="CAA7601233.1"/>
    <property type="molecule type" value="Genomic_DNA"/>
</dbReference>
<dbReference type="SUPFAM" id="SSF89796">
    <property type="entry name" value="CoA-transferase family III (CaiB/BaiF)"/>
    <property type="match status" value="1"/>
</dbReference>
<reference evidence="2" key="2">
    <citation type="submission" date="2020-01" db="EMBL/GenBank/DDBJ databases">
        <authorList>
            <person name="Hornung B."/>
        </authorList>
    </citation>
    <scope>NUCLEOTIDE SEQUENCE</scope>
    <source>
        <strain evidence="2">PacBioINE</strain>
    </source>
</reference>
<dbReference type="PANTHER" id="PTHR48207:SF3">
    <property type="entry name" value="SUCCINATE--HYDROXYMETHYLGLUTARATE COA-TRANSFERASE"/>
    <property type="match status" value="1"/>
</dbReference>
<dbReference type="InterPro" id="IPR050483">
    <property type="entry name" value="CoA-transferase_III_domain"/>
</dbReference>
<dbReference type="KEGG" id="aacx:DEACI_1886"/>
<protein>
    <submittedName>
        <fullName evidence="3">CaiB/baiF CoA-transferase protein C7orf10</fullName>
    </submittedName>
    <submittedName>
        <fullName evidence="2">CoA-transferase family III domain protein</fullName>
    </submittedName>
</protein>
<dbReference type="InterPro" id="IPR023606">
    <property type="entry name" value="CoA-Trfase_III_dom_1_sf"/>
</dbReference>
<evidence type="ECO:0000313" key="2">
    <source>
        <dbReference type="EMBL" id="CAA7601233.1"/>
    </source>
</evidence>
<dbReference type="GO" id="GO:0008410">
    <property type="term" value="F:CoA-transferase activity"/>
    <property type="evidence" value="ECO:0007669"/>
    <property type="project" value="TreeGrafter"/>
</dbReference>
<keyword evidence="1" id="KW-0808">Transferase</keyword>
<dbReference type="EMBL" id="CDGJ01000082">
    <property type="protein sequence ID" value="CEJ08488.1"/>
    <property type="molecule type" value="Genomic_DNA"/>
</dbReference>
<evidence type="ECO:0000313" key="3">
    <source>
        <dbReference type="EMBL" id="CEJ08488.1"/>
    </source>
</evidence>
<evidence type="ECO:0000256" key="1">
    <source>
        <dbReference type="ARBA" id="ARBA00022679"/>
    </source>
</evidence>
<dbReference type="Gene3D" id="3.30.1540.10">
    <property type="entry name" value="formyl-coa transferase, domain 3"/>
    <property type="match status" value="1"/>
</dbReference>
<dbReference type="InterPro" id="IPR003673">
    <property type="entry name" value="CoA-Trfase_fam_III"/>
</dbReference>
<dbReference type="Gene3D" id="3.40.50.10540">
    <property type="entry name" value="Crotonobetainyl-coa:carnitine coa-transferase, domain 1"/>
    <property type="match status" value="1"/>
</dbReference>
<dbReference type="Proteomes" id="UP001071230">
    <property type="component" value="Unassembled WGS sequence"/>
</dbReference>
<evidence type="ECO:0000313" key="4">
    <source>
        <dbReference type="Proteomes" id="UP001071230"/>
    </source>
</evidence>
<gene>
    <name evidence="2" type="ORF">DEACI_1886</name>
    <name evidence="3" type="ORF">DEACI_2965</name>
</gene>
<dbReference type="RefSeq" id="WP_240984791.1">
    <property type="nucleotide sequence ID" value="NZ_CDGJ01000082.1"/>
</dbReference>
<dbReference type="AlphaFoldDB" id="A0A8S0VWU2"/>
<dbReference type="InterPro" id="IPR044855">
    <property type="entry name" value="CoA-Trfase_III_dom3_sf"/>
</dbReference>
<dbReference type="Pfam" id="PF02515">
    <property type="entry name" value="CoA_transf_3"/>
    <property type="match status" value="1"/>
</dbReference>
<name>A0A8S0VWU2_9FIRM</name>
<dbReference type="PANTHER" id="PTHR48207">
    <property type="entry name" value="SUCCINATE--HYDROXYMETHYLGLUTARATE COA-TRANSFERASE"/>
    <property type="match status" value="1"/>
</dbReference>
<sequence>MYAPLEGIKILDISRVLTGPFCTMLLGDLGAEVLKVEMPVKGDETRAWGPPFVAGESSYYLSINRNKRSITLDLKSEKGKEILLKLASESDVIVENFLPGTVGRLGIDYEAVRRVNPEIIYCSISGFGQDGPFKSVPAYDLMMQGLGGLMSITGEKNGAPVRVGVALIDIGAGMYAALGIMSALMVKKATGKGQYVDISLLDTETSWLTYMATNYFATGKDPIRMGSAHPTIVPYQAYPAKDQYFVLAVGNDAIWQRFCTAVGLTLENDPKFITNTDRVQNRESLNEILYKLFLEKNAQDWINLLQAARVPCGLVNTISQVVNHPQTQHRQMVVEMGHLKAGRIKVLGNPIKLSRTPPQYRLHPPLLGQHTEEVLRELGYSDELITELRSKGVI</sequence>
<keyword evidence="4" id="KW-1185">Reference proteome</keyword>